<dbReference type="WBParaSite" id="PEQ_0000860401-mRNA-1">
    <property type="protein sequence ID" value="PEQ_0000860401-mRNA-1"/>
    <property type="gene ID" value="PEQ_0000860401"/>
</dbReference>
<proteinExistence type="predicted"/>
<name>A0A914RUS8_PAREQ</name>
<dbReference type="Proteomes" id="UP000887564">
    <property type="component" value="Unplaced"/>
</dbReference>
<evidence type="ECO:0000313" key="2">
    <source>
        <dbReference type="WBParaSite" id="PEQ_0000860401-mRNA-1"/>
    </source>
</evidence>
<evidence type="ECO:0000313" key="1">
    <source>
        <dbReference type="Proteomes" id="UP000887564"/>
    </source>
</evidence>
<reference evidence="2" key="1">
    <citation type="submission" date="2022-11" db="UniProtKB">
        <authorList>
            <consortium name="WormBaseParasite"/>
        </authorList>
    </citation>
    <scope>IDENTIFICATION</scope>
</reference>
<keyword evidence="1" id="KW-1185">Reference proteome</keyword>
<organism evidence="1 2">
    <name type="scientific">Parascaris equorum</name>
    <name type="common">Equine roundworm</name>
    <dbReference type="NCBI Taxonomy" id="6256"/>
    <lineage>
        <taxon>Eukaryota</taxon>
        <taxon>Metazoa</taxon>
        <taxon>Ecdysozoa</taxon>
        <taxon>Nematoda</taxon>
        <taxon>Chromadorea</taxon>
        <taxon>Rhabditida</taxon>
        <taxon>Spirurina</taxon>
        <taxon>Ascaridomorpha</taxon>
        <taxon>Ascaridoidea</taxon>
        <taxon>Ascarididae</taxon>
        <taxon>Parascaris</taxon>
    </lineage>
</organism>
<accession>A0A914RUS8</accession>
<protein>
    <submittedName>
        <fullName evidence="2">Uncharacterized protein</fullName>
    </submittedName>
</protein>
<sequence>MHAGESGGAKEVVKVSQNILPSFISSYYKLASFEQNDCILC</sequence>
<dbReference type="AlphaFoldDB" id="A0A914RUS8"/>